<dbReference type="AlphaFoldDB" id="A0AAW7TC41"/>
<dbReference type="Proteomes" id="UP001176117">
    <property type="component" value="Unassembled WGS sequence"/>
</dbReference>
<sequence>MFTTRKTYYPYTSPFDPCPPITQKTYVTAPNLYVGFQPPNLPQFSPSEALKKGTLWKIFYDPYYNAREKGGRADEPNA</sequence>
<dbReference type="RefSeq" id="WP_009373723.1">
    <property type="nucleotide sequence ID" value="NZ_ANMT01000025.1"/>
</dbReference>
<dbReference type="Pfam" id="PF11007">
    <property type="entry name" value="CotJA"/>
    <property type="match status" value="1"/>
</dbReference>
<name>A0AAW7TC41_9BACL</name>
<evidence type="ECO:0000313" key="1">
    <source>
        <dbReference type="EMBL" id="MDO0876353.1"/>
    </source>
</evidence>
<gene>
    <name evidence="1" type="ORF">NBU54_01510</name>
</gene>
<protein>
    <submittedName>
        <fullName evidence="1">Spore coat associated protein CotJA</fullName>
    </submittedName>
</protein>
<proteinExistence type="predicted"/>
<keyword evidence="2" id="KW-1185">Reference proteome</keyword>
<accession>A0AAW7TC41</accession>
<evidence type="ECO:0000313" key="2">
    <source>
        <dbReference type="Proteomes" id="UP001176117"/>
    </source>
</evidence>
<comment type="caution">
    <text evidence="1">The sequence shown here is derived from an EMBL/GenBank/DDBJ whole genome shotgun (WGS) entry which is preliminary data.</text>
</comment>
<reference evidence="1" key="1">
    <citation type="submission" date="2022-05" db="EMBL/GenBank/DDBJ databases">
        <title>Genome-based reclassification of Anoxybacillus salavatliensis Cihan et al. as a later heterotypic synonym of Anoxybacillus gonensis Belduz et al. 2003.</title>
        <authorList>
            <person name="Inan Bektas K."/>
            <person name="Guler H.I."/>
            <person name="Belduz A.O."/>
            <person name="Canakci S."/>
        </authorList>
    </citation>
    <scope>NUCLEOTIDE SEQUENCE</scope>
    <source>
        <strain evidence="1">NCIMB 13933</strain>
    </source>
</reference>
<dbReference type="EMBL" id="JAMOGB010000001">
    <property type="protein sequence ID" value="MDO0876353.1"/>
    <property type="molecule type" value="Genomic_DNA"/>
</dbReference>
<dbReference type="KEGG" id="agn:AFK25_09095"/>
<dbReference type="InterPro" id="IPR020256">
    <property type="entry name" value="Spore_coat_CotJA"/>
</dbReference>
<organism evidence="1 2">
    <name type="scientific">Anoxybacillus gonensis</name>
    <dbReference type="NCBI Taxonomy" id="198467"/>
    <lineage>
        <taxon>Bacteria</taxon>
        <taxon>Bacillati</taxon>
        <taxon>Bacillota</taxon>
        <taxon>Bacilli</taxon>
        <taxon>Bacillales</taxon>
        <taxon>Anoxybacillaceae</taxon>
        <taxon>Anoxybacillus</taxon>
    </lineage>
</organism>